<organism evidence="2 3">
    <name type="scientific">Pedobacter chitinilyticus</name>
    <dbReference type="NCBI Taxonomy" id="2233776"/>
    <lineage>
        <taxon>Bacteria</taxon>
        <taxon>Pseudomonadati</taxon>
        <taxon>Bacteroidota</taxon>
        <taxon>Sphingobacteriia</taxon>
        <taxon>Sphingobacteriales</taxon>
        <taxon>Sphingobacteriaceae</taxon>
        <taxon>Pedobacter</taxon>
    </lineage>
</organism>
<dbReference type="InterPro" id="IPR026444">
    <property type="entry name" value="Secre_tail"/>
</dbReference>
<dbReference type="Pfam" id="PF13585">
    <property type="entry name" value="CHU_C"/>
    <property type="match status" value="1"/>
</dbReference>
<dbReference type="GO" id="GO:0005509">
    <property type="term" value="F:calcium ion binding"/>
    <property type="evidence" value="ECO:0007669"/>
    <property type="project" value="InterPro"/>
</dbReference>
<dbReference type="GO" id="GO:0007156">
    <property type="term" value="P:homophilic cell adhesion via plasma membrane adhesion molecules"/>
    <property type="evidence" value="ECO:0007669"/>
    <property type="project" value="InterPro"/>
</dbReference>
<dbReference type="PROSITE" id="PS50268">
    <property type="entry name" value="CADHERIN_2"/>
    <property type="match status" value="1"/>
</dbReference>
<sequence length="1364" mass="136562">TASNYTISYVGGDIIVGAKALTITANNVNKTYGSTLTGATGSTAFTSSGLVNGETVGSVTIAYSAGAAATDAVNTYTGQVTPSAATGGSFTASNYTISYVGGDIIVGAKALTITANNVNKTYGSTLTGAAGSTAFTSSGLANSETIGSVTLAYGTGAAATDAVNTYTGQVTPSAATGGTFTASNYTISYATGDIIVGAKALTITANNVNKTYGQTLTGAAGSTAFTSSGLANSETIGSVTLAYGTGAAATDAVNTYTGQVTPSAATGGTFTASNYTISYAAGDIIVGAKALTITANNVNKTYGQILTGGTGSNAFVSSGLENGETVGSVTIAYGAGAAATAGVNTYAGSVIPSAVIGGTFTASNYTISYVGGDIIVGAKALTITANNVNKTYGSTLTGAAGSTAFTSNGLVNSETIGSVTLAYGTGSAATAAVNTYTGQVTPSAATGGTFTASNYTISYVGGDIIVGTKTLTITASARTKTYGDAVTFAGTEFTSVGLTNGDAVTSVTLTSTGAAATATVAGSTYPIVATAAVGTGLGNYNISYVNGALTVTPRALVVANTNRSKVYGDVLVNTDFAGSITGIQNSDNITVTRNSTGAAATAAIGNSYPIVATFLDPDSKLGNYTVTNPNGTLTVTQKALTVTASARTKTYGDAVTFAGTEFTSVGLTNGDAVTSVTLTSTGAAATATVAGSTYPIVATAAVGTGLGNYNISYVNGALTVTPRALVVANTNRSKVYGDVLVNTDFAGSITGIQNSDNITVTRNSTGAAATAAIGNSYPIVATFLDPDSKLGNYTVTNPNGTLTVTQKALTTVTNPNGTLTVTQKALTVTASARTKTYGDAVTFAGTEFTSAGLINGDAITSVTLSSTGAVATATVAGSTYPIIVSTATGTGLGNYSISYVNNALTVNRKALTVIADNKEKFVGTVNPALTITYNGFVNAETSSVLTTPVSISTTAVTTSPIGTYPITVSGAAAANYTITYTNGVLTVKPGAPTSVSLAAVTLLENRPAGTTAGTLSSTSDDPAATFTYSLVAGTGDTDNALFAVSGTSLNTAAILDYETKATYSVRVRSTTQYGFSLDRVFTINLTDVNEVPTLAAVANQTICYTRTSQNVALTGISAGPETSQTTSLSVSSSNAGLFDALTVSGSGATGTLVYQVKTGVVGTATVTVTVKDNGGIANGGVDTYSRTFVITVNALPVLSISSNKGVEVSKGEVVSLNAIGAVTYNWAADNSILSGAGTATLQVRPKQTTTYTVTGTNANGCSETKSITITVLDDYALISGTNILTPNGDGKNDYLIIRNIDVYPNHEIKIYDVAGRVVYSKKSYDNTWDGTYNGSPLAKGTYYYIIDFDGGKFKKKGFVSIVRD</sequence>
<protein>
    <submittedName>
        <fullName evidence="2">T9SS type B sorting domain-containing protein</fullName>
    </submittedName>
</protein>
<dbReference type="Gene3D" id="3.30.160.710">
    <property type="match status" value="1"/>
</dbReference>
<dbReference type="NCBIfam" id="TIGR04131">
    <property type="entry name" value="Bac_Flav_CTERM"/>
    <property type="match status" value="1"/>
</dbReference>
<feature type="non-terminal residue" evidence="2">
    <location>
        <position position="1"/>
    </location>
</feature>
<evidence type="ECO:0000313" key="3">
    <source>
        <dbReference type="Proteomes" id="UP000284120"/>
    </source>
</evidence>
<dbReference type="InterPro" id="IPR015919">
    <property type="entry name" value="Cadherin-like_sf"/>
</dbReference>
<dbReference type="InterPro" id="IPR002126">
    <property type="entry name" value="Cadherin-like_dom"/>
</dbReference>
<dbReference type="Gene3D" id="2.60.40.60">
    <property type="entry name" value="Cadherins"/>
    <property type="match status" value="1"/>
</dbReference>
<reference evidence="2 3" key="1">
    <citation type="submission" date="2018-06" db="EMBL/GenBank/DDBJ databases">
        <title>Pedobacter endophyticus sp. nov., an endophytic bacterium isolated from a leaf of Triticum aestivum.</title>
        <authorList>
            <person name="Zhang L."/>
        </authorList>
    </citation>
    <scope>NUCLEOTIDE SEQUENCE [LARGE SCALE GENOMIC DNA]</scope>
    <source>
        <strain evidence="2 3">CM134L-2</strain>
    </source>
</reference>
<feature type="domain" description="Cadherin" evidence="1">
    <location>
        <begin position="994"/>
        <end position="1094"/>
    </location>
</feature>
<dbReference type="Proteomes" id="UP000284120">
    <property type="component" value="Unassembled WGS sequence"/>
</dbReference>
<evidence type="ECO:0000259" key="1">
    <source>
        <dbReference type="PROSITE" id="PS50268"/>
    </source>
</evidence>
<dbReference type="InterPro" id="IPR026341">
    <property type="entry name" value="T9SS_type_B"/>
</dbReference>
<keyword evidence="3" id="KW-1185">Reference proteome</keyword>
<dbReference type="NCBIfam" id="TIGR04183">
    <property type="entry name" value="Por_Secre_tail"/>
    <property type="match status" value="1"/>
</dbReference>
<proteinExistence type="predicted"/>
<dbReference type="EMBL" id="SAYW01000004">
    <property type="protein sequence ID" value="RWU06134.1"/>
    <property type="molecule type" value="Genomic_DNA"/>
</dbReference>
<accession>A0A443YQU3</accession>
<name>A0A443YQU3_9SPHI</name>
<dbReference type="SUPFAM" id="SSF49313">
    <property type="entry name" value="Cadherin-like"/>
    <property type="match status" value="1"/>
</dbReference>
<gene>
    <name evidence="2" type="ORF">DPV69_12620</name>
</gene>
<dbReference type="GO" id="GO:0016020">
    <property type="term" value="C:membrane"/>
    <property type="evidence" value="ECO:0007669"/>
    <property type="project" value="InterPro"/>
</dbReference>
<dbReference type="Pfam" id="PF18676">
    <property type="entry name" value="MBG_2"/>
    <property type="match status" value="11"/>
</dbReference>
<dbReference type="OrthoDB" id="355609at2"/>
<dbReference type="RefSeq" id="WP_128353362.1">
    <property type="nucleotide sequence ID" value="NZ_SAYW01000004.1"/>
</dbReference>
<dbReference type="InterPro" id="IPR041286">
    <property type="entry name" value="MBG_2"/>
</dbReference>
<comment type="caution">
    <text evidence="2">The sequence shown here is derived from an EMBL/GenBank/DDBJ whole genome shotgun (WGS) entry which is preliminary data.</text>
</comment>
<evidence type="ECO:0000313" key="2">
    <source>
        <dbReference type="EMBL" id="RWU06134.1"/>
    </source>
</evidence>